<reference evidence="2 3" key="1">
    <citation type="submission" date="2019-03" db="EMBL/GenBank/DDBJ databases">
        <title>Genomic Encyclopedia of Type Strains, Phase IV (KMG-IV): sequencing the most valuable type-strain genomes for metagenomic binning, comparative biology and taxonomic classification.</title>
        <authorList>
            <person name="Goeker M."/>
        </authorList>
    </citation>
    <scope>NUCLEOTIDE SEQUENCE [LARGE SCALE GENOMIC DNA]</scope>
    <source>
        <strain evidence="2 3">DSM 19610</strain>
    </source>
</reference>
<keyword evidence="1" id="KW-0812">Transmembrane</keyword>
<dbReference type="RefSeq" id="WP_132972048.1">
    <property type="nucleotide sequence ID" value="NZ_SMFX01000001.1"/>
</dbReference>
<evidence type="ECO:0000313" key="2">
    <source>
        <dbReference type="EMBL" id="TCK18227.1"/>
    </source>
</evidence>
<accession>A0A4R1H8R5</accession>
<dbReference type="PIRSF" id="PIRSF029543">
    <property type="entry name" value="UCP029543"/>
    <property type="match status" value="1"/>
</dbReference>
<comment type="caution">
    <text evidence="2">The sequence shown here is derived from an EMBL/GenBank/DDBJ whole genome shotgun (WGS) entry which is preliminary data.</text>
</comment>
<proteinExistence type="predicted"/>
<evidence type="ECO:0008006" key="4">
    <source>
        <dbReference type="Google" id="ProtNLM"/>
    </source>
</evidence>
<dbReference type="InterPro" id="IPR016924">
    <property type="entry name" value="UCP029543"/>
</dbReference>
<evidence type="ECO:0000313" key="3">
    <source>
        <dbReference type="Proteomes" id="UP000295707"/>
    </source>
</evidence>
<evidence type="ECO:0000256" key="1">
    <source>
        <dbReference type="SAM" id="Phobius"/>
    </source>
</evidence>
<feature type="transmembrane region" description="Helical" evidence="1">
    <location>
        <begin position="98"/>
        <end position="121"/>
    </location>
</feature>
<organism evidence="2 3">
    <name type="scientific">Thiogranum longum</name>
    <dbReference type="NCBI Taxonomy" id="1537524"/>
    <lineage>
        <taxon>Bacteria</taxon>
        <taxon>Pseudomonadati</taxon>
        <taxon>Pseudomonadota</taxon>
        <taxon>Gammaproteobacteria</taxon>
        <taxon>Chromatiales</taxon>
        <taxon>Ectothiorhodospiraceae</taxon>
        <taxon>Thiogranum</taxon>
    </lineage>
</organism>
<dbReference type="Pfam" id="PF20332">
    <property type="entry name" value="DUF6627"/>
    <property type="match status" value="1"/>
</dbReference>
<keyword evidence="1" id="KW-1133">Transmembrane helix</keyword>
<protein>
    <recommendedName>
        <fullName evidence="4">PA2779 family protein</fullName>
    </recommendedName>
</protein>
<keyword evidence="3" id="KW-1185">Reference proteome</keyword>
<dbReference type="AlphaFoldDB" id="A0A4R1H8R5"/>
<gene>
    <name evidence="2" type="ORF">DFR30_1502</name>
</gene>
<name>A0A4R1H8R5_9GAMM</name>
<dbReference type="EMBL" id="SMFX01000001">
    <property type="protein sequence ID" value="TCK18227.1"/>
    <property type="molecule type" value="Genomic_DNA"/>
</dbReference>
<dbReference type="NCBIfam" id="NF033919">
    <property type="entry name" value="PA2779_fam"/>
    <property type="match status" value="1"/>
</dbReference>
<dbReference type="OrthoDB" id="6401969at2"/>
<sequence length="128" mass="13945">MKIGQRVTAFILSIILINMSFGTAMAGMVGNTAILAQSTERQSLIQQLQQAEVRDQLLSMGVQPEAVELRIQQLSDAEIAQLNRQIAEAPAGSGIVELVVLIFLVFVITDVIGATDIFPFIHPVNRSR</sequence>
<dbReference type="InterPro" id="IPR046735">
    <property type="entry name" value="PA2779-like"/>
</dbReference>
<keyword evidence="1" id="KW-0472">Membrane</keyword>
<dbReference type="Proteomes" id="UP000295707">
    <property type="component" value="Unassembled WGS sequence"/>
</dbReference>